<protein>
    <recommendedName>
        <fullName evidence="4">Transmembrane protein</fullName>
    </recommendedName>
</protein>
<feature type="transmembrane region" description="Helical" evidence="1">
    <location>
        <begin position="68"/>
        <end position="100"/>
    </location>
</feature>
<name>A0ABV2A8P0_9GAMM</name>
<evidence type="ECO:0000313" key="3">
    <source>
        <dbReference type="Proteomes" id="UP001465331"/>
    </source>
</evidence>
<keyword evidence="3" id="KW-1185">Reference proteome</keyword>
<dbReference type="RefSeq" id="WP_352887035.1">
    <property type="nucleotide sequence ID" value="NZ_JBEPIJ010000002.1"/>
</dbReference>
<organism evidence="2 3">
    <name type="scientific">Sinimarinibacterium thermocellulolyticum</name>
    <dbReference type="NCBI Taxonomy" id="3170016"/>
    <lineage>
        <taxon>Bacteria</taxon>
        <taxon>Pseudomonadati</taxon>
        <taxon>Pseudomonadota</taxon>
        <taxon>Gammaproteobacteria</taxon>
        <taxon>Nevskiales</taxon>
        <taxon>Nevskiaceae</taxon>
        <taxon>Sinimarinibacterium</taxon>
    </lineage>
</organism>
<evidence type="ECO:0008006" key="4">
    <source>
        <dbReference type="Google" id="ProtNLM"/>
    </source>
</evidence>
<gene>
    <name evidence="2" type="ORF">ABSH63_02205</name>
</gene>
<keyword evidence="1" id="KW-0812">Transmembrane</keyword>
<sequence>MNELQTSDAELAESGERTTLIIAYALDLIAPFTGFLVAIVSVIISHIKAGETRNQFIRSHHRWLIRTFWWNLLWAVVFGLATLVFIGYLGLVALVIWWYYRMVRGLINYSNNRPMPL</sequence>
<proteinExistence type="predicted"/>
<evidence type="ECO:0000313" key="2">
    <source>
        <dbReference type="EMBL" id="MES0872829.1"/>
    </source>
</evidence>
<dbReference type="Proteomes" id="UP001465331">
    <property type="component" value="Unassembled WGS sequence"/>
</dbReference>
<keyword evidence="1" id="KW-1133">Transmembrane helix</keyword>
<dbReference type="EMBL" id="JBEPIJ010000002">
    <property type="protein sequence ID" value="MES0872829.1"/>
    <property type="molecule type" value="Genomic_DNA"/>
</dbReference>
<evidence type="ECO:0000256" key="1">
    <source>
        <dbReference type="SAM" id="Phobius"/>
    </source>
</evidence>
<feature type="transmembrane region" description="Helical" evidence="1">
    <location>
        <begin position="20"/>
        <end position="47"/>
    </location>
</feature>
<keyword evidence="1" id="KW-0472">Membrane</keyword>
<accession>A0ABV2A8P0</accession>
<comment type="caution">
    <text evidence="2">The sequence shown here is derived from an EMBL/GenBank/DDBJ whole genome shotgun (WGS) entry which is preliminary data.</text>
</comment>
<reference evidence="2 3" key="1">
    <citation type="submission" date="2024-06" db="EMBL/GenBank/DDBJ databases">
        <authorList>
            <person name="Li Z."/>
            <person name="Jiang Y."/>
        </authorList>
    </citation>
    <scope>NUCLEOTIDE SEQUENCE [LARGE SCALE GENOMIC DNA]</scope>
    <source>
        <strain evidence="2 3">HSW-8</strain>
    </source>
</reference>